<evidence type="ECO:0000256" key="1">
    <source>
        <dbReference type="ARBA" id="ARBA00000086"/>
    </source>
</evidence>
<dbReference type="GO" id="GO:0008725">
    <property type="term" value="F:DNA-3-methyladenine glycosylase activity"/>
    <property type="evidence" value="ECO:0007669"/>
    <property type="project" value="TreeGrafter"/>
</dbReference>
<dbReference type="FunFam" id="1.10.340.30:FF:000004">
    <property type="entry name" value="DNA-3-methyladenine glycosylase II"/>
    <property type="match status" value="1"/>
</dbReference>
<evidence type="ECO:0000313" key="7">
    <source>
        <dbReference type="EMBL" id="GGI78282.1"/>
    </source>
</evidence>
<dbReference type="InterPro" id="IPR003265">
    <property type="entry name" value="HhH-GPD_domain"/>
</dbReference>
<dbReference type="GO" id="GO:0006285">
    <property type="term" value="P:base-excision repair, AP site formation"/>
    <property type="evidence" value="ECO:0007669"/>
    <property type="project" value="TreeGrafter"/>
</dbReference>
<evidence type="ECO:0000256" key="3">
    <source>
        <dbReference type="ARBA" id="ARBA00012000"/>
    </source>
</evidence>
<dbReference type="PANTHER" id="PTHR43003">
    <property type="entry name" value="DNA-3-METHYLADENINE GLYCOSYLASE"/>
    <property type="match status" value="1"/>
</dbReference>
<keyword evidence="7" id="KW-0378">Hydrolase</keyword>
<proteinExistence type="inferred from homology"/>
<keyword evidence="7" id="KW-0326">Glycosidase</keyword>
<dbReference type="EMBL" id="BMLZ01000031">
    <property type="protein sequence ID" value="GGP30556.1"/>
    <property type="molecule type" value="Genomic_DNA"/>
</dbReference>
<dbReference type="GO" id="GO:0043916">
    <property type="term" value="F:DNA-7-methylguanine glycosylase activity"/>
    <property type="evidence" value="ECO:0007669"/>
    <property type="project" value="TreeGrafter"/>
</dbReference>
<dbReference type="AlphaFoldDB" id="A0AAV4K2C5"/>
<comment type="catalytic activity">
    <reaction evidence="1">
        <text>Hydrolysis of alkylated DNA, releasing 3-methyladenine, 3-methylguanine, 7-methylguanine and 7-methyladenine.</text>
        <dbReference type="EC" id="3.2.2.21"/>
    </reaction>
</comment>
<gene>
    <name evidence="8" type="ORF">GCM10008021_22070</name>
    <name evidence="7" type="ORF">GCM10010914_10660</name>
</gene>
<evidence type="ECO:0000259" key="6">
    <source>
        <dbReference type="SMART" id="SM00478"/>
    </source>
</evidence>
<evidence type="ECO:0000313" key="9">
    <source>
        <dbReference type="Proteomes" id="UP000630135"/>
    </source>
</evidence>
<comment type="caution">
    <text evidence="7">The sequence shown here is derived from an EMBL/GenBank/DDBJ whole genome shotgun (WGS) entry which is preliminary data.</text>
</comment>
<reference evidence="7" key="4">
    <citation type="submission" date="2023-08" db="EMBL/GenBank/DDBJ databases">
        <authorList>
            <person name="Sun Q."/>
            <person name="Zhou Y."/>
        </authorList>
    </citation>
    <scope>NUCLEOTIDE SEQUENCE</scope>
    <source>
        <strain evidence="8">CGMCC 1.8884</strain>
        <strain evidence="7">CGMCC 1.8885</strain>
    </source>
</reference>
<reference evidence="8" key="1">
    <citation type="journal article" date="2014" name="Int. J. Syst. Evol. Microbiol.">
        <title>Complete genome of a new Firmicutes species belonging to the dominant human colonic microbiota ('Ruminococcus bicirculans') reveals two chromosomes and a selective capacity to utilize plant glucans.</title>
        <authorList>
            <consortium name="NISC Comparative Sequencing Program"/>
            <person name="Wegmann U."/>
            <person name="Louis P."/>
            <person name="Goesmann A."/>
            <person name="Henrissat B."/>
            <person name="Duncan S.H."/>
            <person name="Flint H.J."/>
        </authorList>
    </citation>
    <scope>NUCLEOTIDE SEQUENCE</scope>
    <source>
        <strain evidence="8">CGMCC 1.8884</strain>
    </source>
</reference>
<dbReference type="GO" id="GO:0032993">
    <property type="term" value="C:protein-DNA complex"/>
    <property type="evidence" value="ECO:0007669"/>
    <property type="project" value="TreeGrafter"/>
</dbReference>
<dbReference type="GO" id="GO:0006307">
    <property type="term" value="P:DNA alkylation repair"/>
    <property type="evidence" value="ECO:0007669"/>
    <property type="project" value="TreeGrafter"/>
</dbReference>
<dbReference type="InterPro" id="IPR023170">
    <property type="entry name" value="HhH_base_excis_C"/>
</dbReference>
<evidence type="ECO:0000256" key="2">
    <source>
        <dbReference type="ARBA" id="ARBA00010817"/>
    </source>
</evidence>
<dbReference type="Proteomes" id="UP000652720">
    <property type="component" value="Unassembled WGS sequence"/>
</dbReference>
<reference evidence="9" key="3">
    <citation type="journal article" date="2019" name="Int. J. Syst. Evol. Microbiol.">
        <title>The Global Catalogue of Microorganisms (GCM) 10K type strain sequencing project: providing services to taxonomists for standard genome sequencing and annotation.</title>
        <authorList>
            <consortium name="The Broad Institute Genomics Platform"/>
            <consortium name="The Broad Institute Genome Sequencing Center for Infectious Disease"/>
            <person name="Wu L."/>
            <person name="Ma J."/>
        </authorList>
    </citation>
    <scope>NUCLEOTIDE SEQUENCE [LARGE SCALE GENOMIC DNA]</scope>
    <source>
        <strain evidence="9">CGMCC 1.8884</strain>
    </source>
</reference>
<dbReference type="PANTHER" id="PTHR43003:SF5">
    <property type="entry name" value="DNA-3-METHYLADENINE GLYCOSYLASE"/>
    <property type="match status" value="1"/>
</dbReference>
<reference evidence="7" key="2">
    <citation type="journal article" date="2014" name="Int. J. Syst. Evol. Microbiol.">
        <title>Complete genome sequence of Corynebacterium casei LMG S-19264T (=DSM 44701T), isolated from a smear-ripened cheese.</title>
        <authorList>
            <consortium name="US DOE Joint Genome Institute (JGI-PGF)"/>
            <person name="Walter F."/>
            <person name="Albersmeier A."/>
            <person name="Kalinowski J."/>
            <person name="Ruckert C."/>
        </authorList>
    </citation>
    <scope>NUCLEOTIDE SEQUENCE</scope>
    <source>
        <strain evidence="7">CGMCC 1.8885</strain>
    </source>
</reference>
<organism evidence="7 10">
    <name type="scientific">Deinococcus wulumuqiensis</name>
    <dbReference type="NCBI Taxonomy" id="980427"/>
    <lineage>
        <taxon>Bacteria</taxon>
        <taxon>Thermotogati</taxon>
        <taxon>Deinococcota</taxon>
        <taxon>Deinococci</taxon>
        <taxon>Deinococcales</taxon>
        <taxon>Deinococcaceae</taxon>
        <taxon>Deinococcus</taxon>
    </lineage>
</organism>
<dbReference type="InterPro" id="IPR051912">
    <property type="entry name" value="Alkylbase_DNA_Glycosylase/TA"/>
</dbReference>
<dbReference type="EMBL" id="BMMA01000007">
    <property type="protein sequence ID" value="GGI78282.1"/>
    <property type="molecule type" value="Genomic_DNA"/>
</dbReference>
<name>A0AAV4K2C5_9DEIO</name>
<dbReference type="Gene3D" id="1.10.1670.40">
    <property type="match status" value="1"/>
</dbReference>
<dbReference type="SMART" id="SM00478">
    <property type="entry name" value="ENDO3c"/>
    <property type="match status" value="1"/>
</dbReference>
<dbReference type="GO" id="GO:0032131">
    <property type="term" value="F:alkylated DNA binding"/>
    <property type="evidence" value="ECO:0007669"/>
    <property type="project" value="TreeGrafter"/>
</dbReference>
<accession>A0AAV4K2C5</accession>
<dbReference type="GeneID" id="59165956"/>
<evidence type="ECO:0000256" key="4">
    <source>
        <dbReference type="ARBA" id="ARBA00022763"/>
    </source>
</evidence>
<protein>
    <recommendedName>
        <fullName evidence="3">DNA-3-methyladenine glycosylase II</fullName>
        <ecNumber evidence="3">3.2.2.21</ecNumber>
    </recommendedName>
</protein>
<dbReference type="CDD" id="cd00056">
    <property type="entry name" value="ENDO3c"/>
    <property type="match status" value="1"/>
</dbReference>
<dbReference type="GO" id="GO:0005737">
    <property type="term" value="C:cytoplasm"/>
    <property type="evidence" value="ECO:0007669"/>
    <property type="project" value="TreeGrafter"/>
</dbReference>
<evidence type="ECO:0000256" key="5">
    <source>
        <dbReference type="ARBA" id="ARBA00023204"/>
    </source>
</evidence>
<evidence type="ECO:0000313" key="8">
    <source>
        <dbReference type="EMBL" id="GGP30556.1"/>
    </source>
</evidence>
<dbReference type="SUPFAM" id="SSF48150">
    <property type="entry name" value="DNA-glycosylase"/>
    <property type="match status" value="1"/>
</dbReference>
<dbReference type="Gene3D" id="1.10.1670.10">
    <property type="entry name" value="Helix-hairpin-Helix base-excision DNA repair enzymes (C-terminal)"/>
    <property type="match status" value="1"/>
</dbReference>
<dbReference type="Gene3D" id="1.10.340.30">
    <property type="entry name" value="Hypothetical protein, domain 2"/>
    <property type="match status" value="1"/>
</dbReference>
<dbReference type="InterPro" id="IPR011257">
    <property type="entry name" value="DNA_glycosylase"/>
</dbReference>
<dbReference type="RefSeq" id="WP_017871514.1">
    <property type="nucleotide sequence ID" value="NZ_BMLZ01000031.1"/>
</dbReference>
<dbReference type="Pfam" id="PF00730">
    <property type="entry name" value="HhH-GPD"/>
    <property type="match status" value="1"/>
</dbReference>
<dbReference type="EC" id="3.2.2.21" evidence="3"/>
<dbReference type="Proteomes" id="UP000630135">
    <property type="component" value="Unassembled WGS sequence"/>
</dbReference>
<feature type="domain" description="HhH-GPD" evidence="6">
    <location>
        <begin position="55"/>
        <end position="201"/>
    </location>
</feature>
<sequence length="210" mass="22064">MTAAPPALPPLTDHAGATAHLSRDAVMAQVIALCGELTVLTPTPDPFGRLVRSVAGQQVSVKAAQAVYGRLETLLGTVTPAALLGVTGDDLRGAGLSWAKVRTVQAAAVAAETGQIDFAHLAQQPDATVVAELVVLPGIGQWTAEMFLLFALARPDVFSYGDLALRQGVARLYPGEDWQAVTGRWAPYRSLASRYLWADNARLRAGGAPL</sequence>
<evidence type="ECO:0000313" key="10">
    <source>
        <dbReference type="Proteomes" id="UP000652720"/>
    </source>
</evidence>
<comment type="similarity">
    <text evidence="2">Belongs to the alkylbase DNA glycosidase AlkA family.</text>
</comment>
<keyword evidence="4" id="KW-0227">DNA damage</keyword>
<keyword evidence="9" id="KW-1185">Reference proteome</keyword>
<keyword evidence="5" id="KW-0234">DNA repair</keyword>